<feature type="compositionally biased region" description="Acidic residues" evidence="1">
    <location>
        <begin position="409"/>
        <end position="419"/>
    </location>
</feature>
<accession>A0A2K3QAS2</accession>
<dbReference type="InterPro" id="IPR000626">
    <property type="entry name" value="Ubiquitin-like_dom"/>
</dbReference>
<feature type="region of interest" description="Disordered" evidence="1">
    <location>
        <begin position="133"/>
        <end position="160"/>
    </location>
</feature>
<dbReference type="Proteomes" id="UP000236621">
    <property type="component" value="Unassembled WGS sequence"/>
</dbReference>
<protein>
    <recommendedName>
        <fullName evidence="2">Ubiquitin-like domain-containing protein</fullName>
    </recommendedName>
</protein>
<feature type="region of interest" description="Disordered" evidence="1">
    <location>
        <begin position="400"/>
        <end position="419"/>
    </location>
</feature>
<evidence type="ECO:0000259" key="2">
    <source>
        <dbReference type="PROSITE" id="PS50053"/>
    </source>
</evidence>
<reference evidence="3 4" key="1">
    <citation type="submission" date="2017-08" db="EMBL/GenBank/DDBJ databases">
        <title>Harnessing the power of phylogenomics to disentangle the directionality and signatures of interkingdom host jumping in the parasitic fungal genus Tolypocladium.</title>
        <authorList>
            <person name="Quandt C.A."/>
            <person name="Patterson W."/>
            <person name="Spatafora J.W."/>
        </authorList>
    </citation>
    <scope>NUCLEOTIDE SEQUENCE [LARGE SCALE GENOMIC DNA]</scope>
    <source>
        <strain evidence="3 4">CBS 113982</strain>
    </source>
</reference>
<dbReference type="Pfam" id="PF11976">
    <property type="entry name" value="Rad60-SLD"/>
    <property type="match status" value="1"/>
</dbReference>
<dbReference type="InterPro" id="IPR022617">
    <property type="entry name" value="Rad60/SUMO-like_dom"/>
</dbReference>
<dbReference type="SUPFAM" id="SSF54236">
    <property type="entry name" value="Ubiquitin-like"/>
    <property type="match status" value="1"/>
</dbReference>
<sequence>MADDAAVSPPRKMKKLPFKPTALRRTSLPKPASSDQDTTGDGDGLALFRRSREMAPIVAADRERRLRKKQKQEEERRRRASAAVGKRPLEDHDDDDAPLDDKEMQDQGSPLIRRRGEQAQDIFITTDGSLAIDGPSFSELVTPPASKRSRIESTPSETPKQILSLEEADALAVDSPSTRVLRSHSKLATPVNSFQESTCTSGSAAIIPIDSDDDDDDVVAITTPSRRRRDASIEVVDDSPALLPPDDDDEFAEYVRKAEEQRARDRSMLRGGADGTPERERDKVDILVTSTVPNTGSCLIKFLFNKPLRLVRDSWIALQRRKGVELSLRQDDDVILTWRRKKVYAFSTLLNLGIRPQAGGRIQVGDRGQGGLASRSTQVHLEAWTPELFREMEREEELRRKREAGEVSSAEEEAPEEAPEPEVKIRVILKVRGLEDVKLTVRPETTVETLVTGFRTQSGVGSDKDVGLWFDGDRLEEHVTMSDADIHDMDTFDVRVK</sequence>
<dbReference type="Gene3D" id="3.10.20.90">
    <property type="entry name" value="Phosphatidylinositol 3-kinase Catalytic Subunit, Chain A, domain 1"/>
    <property type="match status" value="1"/>
</dbReference>
<comment type="caution">
    <text evidence="3">The sequence shown here is derived from an EMBL/GenBank/DDBJ whole genome shotgun (WGS) entry which is preliminary data.</text>
</comment>
<feature type="region of interest" description="Disordered" evidence="1">
    <location>
        <begin position="1"/>
        <end position="119"/>
    </location>
</feature>
<dbReference type="EMBL" id="NRSZ01000858">
    <property type="protein sequence ID" value="PNY24649.1"/>
    <property type="molecule type" value="Genomic_DNA"/>
</dbReference>
<proteinExistence type="predicted"/>
<dbReference type="PROSITE" id="PS50053">
    <property type="entry name" value="UBIQUITIN_2"/>
    <property type="match status" value="1"/>
</dbReference>
<evidence type="ECO:0000313" key="3">
    <source>
        <dbReference type="EMBL" id="PNY24649.1"/>
    </source>
</evidence>
<dbReference type="AlphaFoldDB" id="A0A2K3QAS2"/>
<feature type="domain" description="Ubiquitin-like" evidence="2">
    <location>
        <begin position="425"/>
        <end position="497"/>
    </location>
</feature>
<feature type="region of interest" description="Disordered" evidence="1">
    <location>
        <begin position="262"/>
        <end position="281"/>
    </location>
</feature>
<keyword evidence="4" id="KW-1185">Reference proteome</keyword>
<evidence type="ECO:0000313" key="4">
    <source>
        <dbReference type="Proteomes" id="UP000236621"/>
    </source>
</evidence>
<dbReference type="OrthoDB" id="3365399at2759"/>
<evidence type="ECO:0000256" key="1">
    <source>
        <dbReference type="SAM" id="MobiDB-lite"/>
    </source>
</evidence>
<gene>
    <name evidence="3" type="ORF">TCAP_05413</name>
</gene>
<dbReference type="InterPro" id="IPR029071">
    <property type="entry name" value="Ubiquitin-like_domsf"/>
</dbReference>
<name>A0A2K3QAS2_9HYPO</name>
<organism evidence="3 4">
    <name type="scientific">Tolypocladium capitatum</name>
    <dbReference type="NCBI Taxonomy" id="45235"/>
    <lineage>
        <taxon>Eukaryota</taxon>
        <taxon>Fungi</taxon>
        <taxon>Dikarya</taxon>
        <taxon>Ascomycota</taxon>
        <taxon>Pezizomycotina</taxon>
        <taxon>Sordariomycetes</taxon>
        <taxon>Hypocreomycetidae</taxon>
        <taxon>Hypocreales</taxon>
        <taxon>Ophiocordycipitaceae</taxon>
        <taxon>Tolypocladium</taxon>
    </lineage>
</organism>